<name>A0A1L3ZSW7_9SPHN</name>
<dbReference type="Gene3D" id="3.90.1200.10">
    <property type="match status" value="1"/>
</dbReference>
<dbReference type="KEGG" id="sphj:BSL82_04890"/>
<protein>
    <recommendedName>
        <fullName evidence="1">CHK kinase-like domain-containing protein</fullName>
    </recommendedName>
</protein>
<organism evidence="2 3">
    <name type="scientific">Tardibacter chloracetimidivorans</name>
    <dbReference type="NCBI Taxonomy" id="1921510"/>
    <lineage>
        <taxon>Bacteria</taxon>
        <taxon>Pseudomonadati</taxon>
        <taxon>Pseudomonadota</taxon>
        <taxon>Alphaproteobacteria</taxon>
        <taxon>Sphingomonadales</taxon>
        <taxon>Sphingomonadaceae</taxon>
        <taxon>Tardibacter</taxon>
    </lineage>
</organism>
<dbReference type="InterPro" id="IPR004119">
    <property type="entry name" value="EcKL"/>
</dbReference>
<dbReference type="EMBL" id="CP018221">
    <property type="protein sequence ID" value="API58731.1"/>
    <property type="molecule type" value="Genomic_DNA"/>
</dbReference>
<dbReference type="PANTHER" id="PTHR11012">
    <property type="entry name" value="PROTEIN KINASE-LIKE DOMAIN-CONTAINING"/>
    <property type="match status" value="1"/>
</dbReference>
<accession>A0A1L3ZSW7</accession>
<evidence type="ECO:0000259" key="1">
    <source>
        <dbReference type="SMART" id="SM00587"/>
    </source>
</evidence>
<dbReference type="SMART" id="SM00587">
    <property type="entry name" value="CHK"/>
    <property type="match status" value="1"/>
</dbReference>
<proteinExistence type="predicted"/>
<evidence type="ECO:0000313" key="2">
    <source>
        <dbReference type="EMBL" id="API58731.1"/>
    </source>
</evidence>
<dbReference type="Pfam" id="PF02958">
    <property type="entry name" value="EcKL"/>
    <property type="match status" value="1"/>
</dbReference>
<sequence>MTIAIPQSAADFTPDLFTKVARQLYPDLTVTNAKLIKLHAYGEGNVSTTERATFELEYGPGAPDLPKRVMLKLSLGSPDQDPDAWYLQLYALFRNEVNFYNGIRPELEIEAPRTLGGYFDPETKQYLLVLEDLSERNASFPTMLDVVEVSDVQHVLDTYAKLHATFWGSSRFSQDLSWVETHLEGGVETLMRSAIPVGIRNELSLHKFKRETLEWLGTTEPQLFAGMCALKAHQATLPQTLLHGDSHLMNTYRLPDGTGGLHDWQLCVRGYALNDVSYFITTALSIDLRRKHERELLRYYREKLLSFGVASPPDEETLWNEHRRATHWSLYNGWIPCPAESYGWDLLATAMQRVAVAFSDHDTHRLVAQIS</sequence>
<gene>
    <name evidence="2" type="ORF">BSL82_04890</name>
</gene>
<dbReference type="SUPFAM" id="SSF56112">
    <property type="entry name" value="Protein kinase-like (PK-like)"/>
    <property type="match status" value="1"/>
</dbReference>
<keyword evidence="3" id="KW-1185">Reference proteome</keyword>
<evidence type="ECO:0000313" key="3">
    <source>
        <dbReference type="Proteomes" id="UP000182063"/>
    </source>
</evidence>
<dbReference type="STRING" id="1921510.BSL82_04890"/>
<dbReference type="InterPro" id="IPR015897">
    <property type="entry name" value="CHK_kinase-like"/>
</dbReference>
<dbReference type="InterPro" id="IPR011009">
    <property type="entry name" value="Kinase-like_dom_sf"/>
</dbReference>
<dbReference type="PANTHER" id="PTHR11012:SF30">
    <property type="entry name" value="PROTEIN KINASE-LIKE DOMAIN-CONTAINING"/>
    <property type="match status" value="1"/>
</dbReference>
<dbReference type="Proteomes" id="UP000182063">
    <property type="component" value="Chromosome"/>
</dbReference>
<reference evidence="3" key="1">
    <citation type="submission" date="2016-11" db="EMBL/GenBank/DDBJ databases">
        <title>Complete Genome Sequence of alachlor-degrading Sphingomonas sp. strain JJ-A5.</title>
        <authorList>
            <person name="Lee H."/>
            <person name="Ka J.-O."/>
        </authorList>
    </citation>
    <scope>NUCLEOTIDE SEQUENCE [LARGE SCALE GENOMIC DNA]</scope>
    <source>
        <strain evidence="3">JJ-A5</strain>
    </source>
</reference>
<feature type="domain" description="CHK kinase-like" evidence="1">
    <location>
        <begin position="128"/>
        <end position="310"/>
    </location>
</feature>
<dbReference type="AlphaFoldDB" id="A0A1L3ZSW7"/>